<dbReference type="OrthoDB" id="129797at2"/>
<evidence type="ECO:0000259" key="2">
    <source>
        <dbReference type="Pfam" id="PF20382"/>
    </source>
</evidence>
<evidence type="ECO:0000313" key="3">
    <source>
        <dbReference type="EMBL" id="ABJ85178.1"/>
    </source>
</evidence>
<keyword evidence="1" id="KW-0812">Transmembrane</keyword>
<organism evidence="3">
    <name type="scientific">Solibacter usitatus (strain Ellin6076)</name>
    <dbReference type="NCBI Taxonomy" id="234267"/>
    <lineage>
        <taxon>Bacteria</taxon>
        <taxon>Pseudomonadati</taxon>
        <taxon>Acidobacteriota</taxon>
        <taxon>Terriglobia</taxon>
        <taxon>Bryobacterales</taxon>
        <taxon>Solibacteraceae</taxon>
        <taxon>Candidatus Solibacter</taxon>
    </lineage>
</organism>
<dbReference type="HOGENOM" id="CLU_140940_0_0_0"/>
<dbReference type="Pfam" id="PF20382">
    <property type="entry name" value="DUF6677"/>
    <property type="match status" value="1"/>
</dbReference>
<dbReference type="STRING" id="234267.Acid_4214"/>
<feature type="transmembrane region" description="Helical" evidence="1">
    <location>
        <begin position="14"/>
        <end position="35"/>
    </location>
</feature>
<feature type="transmembrane region" description="Helical" evidence="1">
    <location>
        <begin position="42"/>
        <end position="62"/>
    </location>
</feature>
<protein>
    <recommendedName>
        <fullName evidence="2">DUF6677 domain-containing protein</fullName>
    </recommendedName>
</protein>
<dbReference type="KEGG" id="sus:Acid_4214"/>
<name>Q01YT7_SOLUE</name>
<reference evidence="3" key="1">
    <citation type="submission" date="2006-10" db="EMBL/GenBank/DDBJ databases">
        <title>Complete sequence of Solibacter usitatus Ellin6076.</title>
        <authorList>
            <consortium name="US DOE Joint Genome Institute"/>
            <person name="Copeland A."/>
            <person name="Lucas S."/>
            <person name="Lapidus A."/>
            <person name="Barry K."/>
            <person name="Detter J.C."/>
            <person name="Glavina del Rio T."/>
            <person name="Hammon N."/>
            <person name="Israni S."/>
            <person name="Dalin E."/>
            <person name="Tice H."/>
            <person name="Pitluck S."/>
            <person name="Thompson L.S."/>
            <person name="Brettin T."/>
            <person name="Bruce D."/>
            <person name="Han C."/>
            <person name="Tapia R."/>
            <person name="Gilna P."/>
            <person name="Schmutz J."/>
            <person name="Larimer F."/>
            <person name="Land M."/>
            <person name="Hauser L."/>
            <person name="Kyrpides N."/>
            <person name="Mikhailova N."/>
            <person name="Janssen P.H."/>
            <person name="Kuske C.R."/>
            <person name="Richardson P."/>
        </authorList>
    </citation>
    <scope>NUCLEOTIDE SEQUENCE</scope>
    <source>
        <strain evidence="3">Ellin6076</strain>
    </source>
</reference>
<feature type="transmembrane region" description="Helical" evidence="1">
    <location>
        <begin position="74"/>
        <end position="98"/>
    </location>
</feature>
<sequence length="138" mass="14914">MAKEKEQKQPMPPLGAWVPAVALGWLIPGGGHFLLKRTGRGALLLVSITTMFLFGLMMQGAMFQPQSGDLLTTLINTGGFIGNLCSGILYLLSVWFGYNQPDMAGHVHDYGTKFLVTAGLLNVLAMVDVYEIAAGRKE</sequence>
<dbReference type="EMBL" id="CP000473">
    <property type="protein sequence ID" value="ABJ85178.1"/>
    <property type="molecule type" value="Genomic_DNA"/>
</dbReference>
<dbReference type="InParanoid" id="Q01YT7"/>
<dbReference type="InterPro" id="IPR046499">
    <property type="entry name" value="DUF6677"/>
</dbReference>
<gene>
    <name evidence="3" type="ordered locus">Acid_4214</name>
</gene>
<proteinExistence type="predicted"/>
<dbReference type="AlphaFoldDB" id="Q01YT7"/>
<accession>Q01YT7</accession>
<feature type="domain" description="DUF6677" evidence="2">
    <location>
        <begin position="20"/>
        <end position="137"/>
    </location>
</feature>
<evidence type="ECO:0000256" key="1">
    <source>
        <dbReference type="SAM" id="Phobius"/>
    </source>
</evidence>
<keyword evidence="1" id="KW-0472">Membrane</keyword>
<keyword evidence="1" id="KW-1133">Transmembrane helix</keyword>
<dbReference type="eggNOG" id="ENOG5031ZPU">
    <property type="taxonomic scope" value="Bacteria"/>
</dbReference>